<dbReference type="SUPFAM" id="SSF51735">
    <property type="entry name" value="NAD(P)-binding Rossmann-fold domains"/>
    <property type="match status" value="1"/>
</dbReference>
<dbReference type="InterPro" id="IPR013154">
    <property type="entry name" value="ADH-like_N"/>
</dbReference>
<dbReference type="GO" id="GO:0035925">
    <property type="term" value="F:mRNA 3'-UTR AU-rich region binding"/>
    <property type="evidence" value="ECO:0007669"/>
    <property type="project" value="TreeGrafter"/>
</dbReference>
<keyword evidence="2" id="KW-0560">Oxidoreductase</keyword>
<evidence type="ECO:0000313" key="4">
    <source>
        <dbReference type="EMBL" id="KAG2197288.1"/>
    </source>
</evidence>
<keyword evidence="5" id="KW-1185">Reference proteome</keyword>
<dbReference type="GO" id="GO:0005829">
    <property type="term" value="C:cytosol"/>
    <property type="evidence" value="ECO:0007669"/>
    <property type="project" value="TreeGrafter"/>
</dbReference>
<comment type="caution">
    <text evidence="4">The sequence shown here is derived from an EMBL/GenBank/DDBJ whole genome shotgun (WGS) entry which is preliminary data.</text>
</comment>
<organism evidence="4 5">
    <name type="scientific">Mucor saturninus</name>
    <dbReference type="NCBI Taxonomy" id="64648"/>
    <lineage>
        <taxon>Eukaryota</taxon>
        <taxon>Fungi</taxon>
        <taxon>Fungi incertae sedis</taxon>
        <taxon>Mucoromycota</taxon>
        <taxon>Mucoromycotina</taxon>
        <taxon>Mucoromycetes</taxon>
        <taxon>Mucorales</taxon>
        <taxon>Mucorineae</taxon>
        <taxon>Mucoraceae</taxon>
        <taxon>Mucor</taxon>
    </lineage>
</organism>
<protein>
    <recommendedName>
        <fullName evidence="3">Enoyl reductase (ER) domain-containing protein</fullName>
    </recommendedName>
</protein>
<accession>A0A8H7UZ09</accession>
<dbReference type="Gene3D" id="3.40.50.720">
    <property type="entry name" value="NAD(P)-binding Rossmann-like Domain"/>
    <property type="match status" value="1"/>
</dbReference>
<dbReference type="AlphaFoldDB" id="A0A8H7UZ09"/>
<proteinExistence type="predicted"/>
<evidence type="ECO:0000313" key="5">
    <source>
        <dbReference type="Proteomes" id="UP000603453"/>
    </source>
</evidence>
<dbReference type="InterPro" id="IPR011032">
    <property type="entry name" value="GroES-like_sf"/>
</dbReference>
<dbReference type="Pfam" id="PF08240">
    <property type="entry name" value="ADH_N"/>
    <property type="match status" value="1"/>
</dbReference>
<reference evidence="4" key="1">
    <citation type="submission" date="2020-12" db="EMBL/GenBank/DDBJ databases">
        <title>Metabolic potential, ecology and presence of endohyphal bacteria is reflected in genomic diversity of Mucoromycotina.</title>
        <authorList>
            <person name="Muszewska A."/>
            <person name="Okrasinska A."/>
            <person name="Steczkiewicz K."/>
            <person name="Drgas O."/>
            <person name="Orlowska M."/>
            <person name="Perlinska-Lenart U."/>
            <person name="Aleksandrzak-Piekarczyk T."/>
            <person name="Szatraj K."/>
            <person name="Zielenkiewicz U."/>
            <person name="Pilsyk S."/>
            <person name="Malc E."/>
            <person name="Mieczkowski P."/>
            <person name="Kruszewska J.S."/>
            <person name="Biernat P."/>
            <person name="Pawlowska J."/>
        </authorList>
    </citation>
    <scope>NUCLEOTIDE SEQUENCE</scope>
    <source>
        <strain evidence="4">WA0000017839</strain>
    </source>
</reference>
<name>A0A8H7UZ09_9FUNG</name>
<dbReference type="Pfam" id="PF00107">
    <property type="entry name" value="ADH_zinc_N"/>
    <property type="match status" value="1"/>
</dbReference>
<dbReference type="EMBL" id="JAEPRD010000131">
    <property type="protein sequence ID" value="KAG2197288.1"/>
    <property type="molecule type" value="Genomic_DNA"/>
</dbReference>
<dbReference type="Proteomes" id="UP000603453">
    <property type="component" value="Unassembled WGS sequence"/>
</dbReference>
<keyword evidence="1" id="KW-0521">NADP</keyword>
<evidence type="ECO:0000256" key="2">
    <source>
        <dbReference type="ARBA" id="ARBA00023002"/>
    </source>
</evidence>
<dbReference type="PANTHER" id="PTHR48106">
    <property type="entry name" value="QUINONE OXIDOREDUCTASE PIG3-RELATED"/>
    <property type="match status" value="1"/>
</dbReference>
<sequence length="323" mass="34970">MLAATSTDNKINFVQVPRPVATENTIVVKNKVLGVNYVDSLQARGIFPMPASGTFGTEGAGVVVEVGKGVTDYKVGDRIISFENGSYAEYSIYHEFDLKAHKIPDNVSFETIATIATQGLTAITLVESAYNVKKGDYVLIHAAAGGVGSILVQLVHQKGGIAIGITSSDEKAAFVKELGADHVINYKSENILQRVLEITKGEGVHLSLDSVGGASFEESSIQTLRYNGLVVSYGFAAGRPPPIEISKLFPRNSSIQGSSVYHYMTNKEDADKWWNRLFQLIDQGALKTFVYKTYPFDRLGEALDAIHGGQTRGKLLVELCDSS</sequence>
<dbReference type="InterPro" id="IPR036291">
    <property type="entry name" value="NAD(P)-bd_dom_sf"/>
</dbReference>
<feature type="domain" description="Enoyl reductase (ER)" evidence="3">
    <location>
        <begin position="6"/>
        <end position="317"/>
    </location>
</feature>
<evidence type="ECO:0000256" key="1">
    <source>
        <dbReference type="ARBA" id="ARBA00022857"/>
    </source>
</evidence>
<dbReference type="InterPro" id="IPR013149">
    <property type="entry name" value="ADH-like_C"/>
</dbReference>
<dbReference type="PANTHER" id="PTHR48106:SF13">
    <property type="entry name" value="QUINONE OXIDOREDUCTASE-RELATED"/>
    <property type="match status" value="1"/>
</dbReference>
<dbReference type="InterPro" id="IPR020843">
    <property type="entry name" value="ER"/>
</dbReference>
<evidence type="ECO:0000259" key="3">
    <source>
        <dbReference type="SMART" id="SM00829"/>
    </source>
</evidence>
<dbReference type="SUPFAM" id="SSF50129">
    <property type="entry name" value="GroES-like"/>
    <property type="match status" value="1"/>
</dbReference>
<dbReference type="GO" id="GO:0003960">
    <property type="term" value="F:quinone reductase (NADPH) activity"/>
    <property type="evidence" value="ECO:0007669"/>
    <property type="project" value="TreeGrafter"/>
</dbReference>
<gene>
    <name evidence="4" type="ORF">INT47_010994</name>
</gene>
<dbReference type="Gene3D" id="3.90.180.10">
    <property type="entry name" value="Medium-chain alcohol dehydrogenases, catalytic domain"/>
    <property type="match status" value="1"/>
</dbReference>
<dbReference type="OrthoDB" id="48317at2759"/>
<dbReference type="GO" id="GO:0070402">
    <property type="term" value="F:NADPH binding"/>
    <property type="evidence" value="ECO:0007669"/>
    <property type="project" value="TreeGrafter"/>
</dbReference>
<dbReference type="SMART" id="SM00829">
    <property type="entry name" value="PKS_ER"/>
    <property type="match status" value="1"/>
</dbReference>